<evidence type="ECO:0000256" key="1">
    <source>
        <dbReference type="SAM" id="MobiDB-lite"/>
    </source>
</evidence>
<evidence type="ECO:0000313" key="2">
    <source>
        <dbReference type="EMBL" id="KAK8052525.1"/>
    </source>
</evidence>
<accession>A0ABR1U0U3</accession>
<name>A0ABR1U0U3_9PEZI</name>
<keyword evidence="3" id="KW-1185">Reference proteome</keyword>
<gene>
    <name evidence="2" type="ORF">PG993_003910</name>
</gene>
<sequence>MFITQPLEVRTGEALRIIGEVASVRLEGIQIYSVCTHLEIERSTDRVTVAKNLWNELQGIEVISLRHRQTATDAEQSDPDFVWTNDPWAPKPSETEWDSGPSDLEWHGNCEVSITSPSPNVTGMVNTIEGE</sequence>
<protein>
    <submittedName>
        <fullName evidence="2">Uncharacterized protein</fullName>
    </submittedName>
</protein>
<proteinExistence type="predicted"/>
<dbReference type="EMBL" id="JAQQWK010000002">
    <property type="protein sequence ID" value="KAK8052525.1"/>
    <property type="molecule type" value="Genomic_DNA"/>
</dbReference>
<reference evidence="2 3" key="1">
    <citation type="submission" date="2023-01" db="EMBL/GenBank/DDBJ databases">
        <title>Analysis of 21 Apiospora genomes using comparative genomics revels a genus with tremendous synthesis potential of carbohydrate active enzymes and secondary metabolites.</title>
        <authorList>
            <person name="Sorensen T."/>
        </authorList>
    </citation>
    <scope>NUCLEOTIDE SEQUENCE [LARGE SCALE GENOMIC DNA]</scope>
    <source>
        <strain evidence="2 3">CBS 33761</strain>
    </source>
</reference>
<evidence type="ECO:0000313" key="3">
    <source>
        <dbReference type="Proteomes" id="UP001444661"/>
    </source>
</evidence>
<comment type="caution">
    <text evidence="2">The sequence shown here is derived from an EMBL/GenBank/DDBJ whole genome shotgun (WGS) entry which is preliminary data.</text>
</comment>
<feature type="region of interest" description="Disordered" evidence="1">
    <location>
        <begin position="71"/>
        <end position="103"/>
    </location>
</feature>
<dbReference type="Proteomes" id="UP001444661">
    <property type="component" value="Unassembled WGS sequence"/>
</dbReference>
<organism evidence="2 3">
    <name type="scientific">Apiospora rasikravindrae</name>
    <dbReference type="NCBI Taxonomy" id="990691"/>
    <lineage>
        <taxon>Eukaryota</taxon>
        <taxon>Fungi</taxon>
        <taxon>Dikarya</taxon>
        <taxon>Ascomycota</taxon>
        <taxon>Pezizomycotina</taxon>
        <taxon>Sordariomycetes</taxon>
        <taxon>Xylariomycetidae</taxon>
        <taxon>Amphisphaeriales</taxon>
        <taxon>Apiosporaceae</taxon>
        <taxon>Apiospora</taxon>
    </lineage>
</organism>